<reference evidence="6 7" key="1">
    <citation type="journal article" date="2019" name="Int. J. Syst. Evol. Microbiol.">
        <title>Capsulimonas corticalis gen. nov., sp. nov., an aerobic capsulated bacterium, of a novel bacterial order, Capsulimonadales ord. nov., of the class Armatimonadia of the phylum Armatimonadetes.</title>
        <authorList>
            <person name="Li J."/>
            <person name="Kudo C."/>
            <person name="Tonouchi A."/>
        </authorList>
    </citation>
    <scope>NUCLEOTIDE SEQUENCE [LARGE SCALE GENOMIC DNA]</scope>
    <source>
        <strain evidence="6 7">AX-7</strain>
    </source>
</reference>
<dbReference type="NCBIfam" id="TIGR00236">
    <property type="entry name" value="wecB"/>
    <property type="match status" value="1"/>
</dbReference>
<name>A0A402D713_9BACT</name>
<comment type="similarity">
    <text evidence="2 5">Belongs to the UDP-N-acetylglucosamine 2-epimerase family.</text>
</comment>
<evidence type="ECO:0000256" key="5">
    <source>
        <dbReference type="RuleBase" id="RU003513"/>
    </source>
</evidence>
<dbReference type="KEGG" id="ccot:CCAX7_14080"/>
<keyword evidence="7" id="KW-1185">Reference proteome</keyword>
<gene>
    <name evidence="6" type="ORF">CCAX7_14080</name>
</gene>
<organism evidence="6 7">
    <name type="scientific">Capsulimonas corticalis</name>
    <dbReference type="NCBI Taxonomy" id="2219043"/>
    <lineage>
        <taxon>Bacteria</taxon>
        <taxon>Bacillati</taxon>
        <taxon>Armatimonadota</taxon>
        <taxon>Armatimonadia</taxon>
        <taxon>Capsulimonadales</taxon>
        <taxon>Capsulimonadaceae</taxon>
        <taxon>Capsulimonas</taxon>
    </lineage>
</organism>
<dbReference type="OrthoDB" id="9803238at2"/>
<dbReference type="RefSeq" id="WP_119325233.1">
    <property type="nucleotide sequence ID" value="NZ_AP025739.1"/>
</dbReference>
<dbReference type="FunCoup" id="A0A402D713">
    <property type="interactions" value="251"/>
</dbReference>
<protein>
    <recommendedName>
        <fullName evidence="3">UDP-N-acetylglucosamine 2-epimerase (non-hydrolyzing)</fullName>
        <ecNumber evidence="3">5.1.3.14</ecNumber>
    </recommendedName>
    <alternativeName>
        <fullName evidence="4">UDP-GlcNAc-2-epimerase</fullName>
    </alternativeName>
</protein>
<evidence type="ECO:0000256" key="3">
    <source>
        <dbReference type="ARBA" id="ARBA00038858"/>
    </source>
</evidence>
<dbReference type="AlphaFoldDB" id="A0A402D713"/>
<dbReference type="InterPro" id="IPR029767">
    <property type="entry name" value="WecB-like"/>
</dbReference>
<evidence type="ECO:0000313" key="6">
    <source>
        <dbReference type="EMBL" id="BDI29357.1"/>
    </source>
</evidence>
<dbReference type="GO" id="GO:0008761">
    <property type="term" value="F:UDP-N-acetylglucosamine 2-epimerase activity"/>
    <property type="evidence" value="ECO:0007669"/>
    <property type="project" value="UniProtKB-EC"/>
</dbReference>
<evidence type="ECO:0000256" key="2">
    <source>
        <dbReference type="ARBA" id="ARBA00038209"/>
    </source>
</evidence>
<dbReference type="InterPro" id="IPR003331">
    <property type="entry name" value="UDP_GlcNAc_Epimerase_2_dom"/>
</dbReference>
<accession>A0A402D713</accession>
<dbReference type="EC" id="5.1.3.14" evidence="3"/>
<dbReference type="PANTHER" id="PTHR43174:SF2">
    <property type="entry name" value="UDP-N-ACETYLGLUCOSAMINE 2-EPIMERASE"/>
    <property type="match status" value="1"/>
</dbReference>
<dbReference type="SUPFAM" id="SSF53756">
    <property type="entry name" value="UDP-Glycosyltransferase/glycogen phosphorylase"/>
    <property type="match status" value="1"/>
</dbReference>
<evidence type="ECO:0000313" key="7">
    <source>
        <dbReference type="Proteomes" id="UP000287394"/>
    </source>
</evidence>
<dbReference type="CDD" id="cd03786">
    <property type="entry name" value="GTB_UDP-GlcNAc_2-Epimerase"/>
    <property type="match status" value="1"/>
</dbReference>
<sequence length="367" mass="40180">MKKILCVFGTRPDAIKMAPVVLELQRRPEQFDVKVAVTGQHREMLDQVLSVFAIQPDFDLNIMQHGANLAQMTTRSLSGLDPILDSVKPDWVLAQGDTTTTFVAALAAFYHQSRFGHVEAGLRTGNKYDPFPEEMNRLLTTRLATLHFAPTQESADNLTAEGVADKDIVLTGNTVIDALLNVAARDHEIPDPAIQEILSDPRRVILVTAHRRENWGEPMARIGRSVRALVEQNPDTLAVVALHRNPIVRETLLPILQNHPQIRLIEPPDYVPFVKLQQKATLVLTDSGGVQEEAPSLGKPVLVLRETTERPEGVAAGTAKLVGTDFDAILSEATQLLTNHNAYAVMAKTVSPYGDGKAAVRIADALA</sequence>
<proteinExistence type="inferred from homology"/>
<dbReference type="Pfam" id="PF02350">
    <property type="entry name" value="Epimerase_2"/>
    <property type="match status" value="1"/>
</dbReference>
<evidence type="ECO:0000256" key="1">
    <source>
        <dbReference type="ARBA" id="ARBA00023235"/>
    </source>
</evidence>
<dbReference type="Gene3D" id="3.40.50.2000">
    <property type="entry name" value="Glycogen Phosphorylase B"/>
    <property type="match status" value="2"/>
</dbReference>
<dbReference type="PANTHER" id="PTHR43174">
    <property type="entry name" value="UDP-N-ACETYLGLUCOSAMINE 2-EPIMERASE"/>
    <property type="match status" value="1"/>
</dbReference>
<dbReference type="FunFam" id="3.40.50.2000:FF:000043">
    <property type="entry name" value="UDP-N-acetylglucosamine 2-epimerase"/>
    <property type="match status" value="1"/>
</dbReference>
<evidence type="ECO:0000256" key="4">
    <source>
        <dbReference type="ARBA" id="ARBA00079400"/>
    </source>
</evidence>
<dbReference type="EMBL" id="AP025739">
    <property type="protein sequence ID" value="BDI29357.1"/>
    <property type="molecule type" value="Genomic_DNA"/>
</dbReference>
<keyword evidence="1 5" id="KW-0413">Isomerase</keyword>
<dbReference type="Proteomes" id="UP000287394">
    <property type="component" value="Chromosome"/>
</dbReference>